<reference evidence="6" key="1">
    <citation type="submission" date="2023-07" db="EMBL/GenBank/DDBJ databases">
        <title>Genome content predicts the carbon catabolic preferences of heterotrophic bacteria.</title>
        <authorList>
            <person name="Gralka M."/>
        </authorList>
    </citation>
    <scope>NUCLEOTIDE SEQUENCE</scope>
    <source>
        <strain evidence="7">5G01</strain>
        <strain evidence="6">I2M16</strain>
    </source>
</reference>
<keyword evidence="2 6" id="KW-0238">DNA-binding</keyword>
<dbReference type="PRINTS" id="PR01590">
    <property type="entry name" value="HTHFIS"/>
</dbReference>
<dbReference type="GeneID" id="89457147"/>
<dbReference type="Gene3D" id="1.10.10.60">
    <property type="entry name" value="Homeodomain-like"/>
    <property type="match status" value="1"/>
</dbReference>
<evidence type="ECO:0000259" key="5">
    <source>
        <dbReference type="Pfam" id="PF02954"/>
    </source>
</evidence>
<dbReference type="PRINTS" id="PR01591">
    <property type="entry name" value="DNABINDNGFIS"/>
</dbReference>
<dbReference type="InterPro" id="IPR005412">
    <property type="entry name" value="Fis_DNA-bd"/>
</dbReference>
<protein>
    <recommendedName>
        <fullName evidence="3">Putative Fis-like DNA-binding protein</fullName>
    </recommendedName>
</protein>
<comment type="caution">
    <text evidence="6">The sequence shown here is derived from an EMBL/GenBank/DDBJ whole genome shotgun (WGS) entry which is preliminary data.</text>
</comment>
<proteinExistence type="inferred from homology"/>
<dbReference type="Pfam" id="PF02954">
    <property type="entry name" value="HTH_8"/>
    <property type="match status" value="1"/>
</dbReference>
<dbReference type="EMBL" id="JAUYVO010000002">
    <property type="protein sequence ID" value="MDP2521494.1"/>
    <property type="molecule type" value="Genomic_DNA"/>
</dbReference>
<dbReference type="PIRSF" id="PIRSF002097">
    <property type="entry name" value="DNA-binding_Fis"/>
    <property type="match status" value="1"/>
</dbReference>
<evidence type="ECO:0000256" key="2">
    <source>
        <dbReference type="ARBA" id="ARBA00023125"/>
    </source>
</evidence>
<dbReference type="GO" id="GO:0043565">
    <property type="term" value="F:sequence-specific DNA binding"/>
    <property type="evidence" value="ECO:0007669"/>
    <property type="project" value="InterPro"/>
</dbReference>
<evidence type="ECO:0000256" key="3">
    <source>
        <dbReference type="ARBA" id="ARBA00029540"/>
    </source>
</evidence>
<feature type="domain" description="DNA binding HTH" evidence="5">
    <location>
        <begin position="52"/>
        <end position="92"/>
    </location>
</feature>
<dbReference type="InterPro" id="IPR002197">
    <property type="entry name" value="HTH_Fis"/>
</dbReference>
<keyword evidence="9" id="KW-1185">Reference proteome</keyword>
<dbReference type="PANTHER" id="PTHR47918">
    <property type="entry name" value="DNA-BINDING PROTEIN FIS"/>
    <property type="match status" value="1"/>
</dbReference>
<dbReference type="SUPFAM" id="SSF46689">
    <property type="entry name" value="Homeodomain-like"/>
    <property type="match status" value="1"/>
</dbReference>
<dbReference type="RefSeq" id="WP_075173556.1">
    <property type="nucleotide sequence ID" value="NZ_CAXHZV010000002.1"/>
</dbReference>
<dbReference type="Proteomes" id="UP001177341">
    <property type="component" value="Unassembled WGS sequence"/>
</dbReference>
<comment type="similarity">
    <text evidence="1">Belongs to the transcriptional regulatory Fis family.</text>
</comment>
<dbReference type="AlphaFoldDB" id="A0AAW7XIG8"/>
<evidence type="ECO:0000313" key="7">
    <source>
        <dbReference type="EMBL" id="MDP2521494.1"/>
    </source>
</evidence>
<evidence type="ECO:0000313" key="9">
    <source>
        <dbReference type="Proteomes" id="UP001177341"/>
    </source>
</evidence>
<dbReference type="PANTHER" id="PTHR47918:SF1">
    <property type="entry name" value="DNA-BINDING PROTEIN FIS"/>
    <property type="match status" value="1"/>
</dbReference>
<evidence type="ECO:0000313" key="8">
    <source>
        <dbReference type="Proteomes" id="UP001169862"/>
    </source>
</evidence>
<evidence type="ECO:0000256" key="1">
    <source>
        <dbReference type="ARBA" id="ARBA00008559"/>
    </source>
</evidence>
<dbReference type="NCBIfam" id="NF001659">
    <property type="entry name" value="PRK00430.1"/>
    <property type="match status" value="1"/>
</dbReference>
<feature type="region of interest" description="Disordered" evidence="4">
    <location>
        <begin position="1"/>
        <end position="22"/>
    </location>
</feature>
<sequence length="95" mass="10643">MKENTTAAFSKAEGLQNSVQQPTLRDNVQASLSNYFKQLDGQPVTDVYQMVLSEVEAPLFETVMAYTKDNQTKASELLGLNRGTLRKKLKQYGLL</sequence>
<dbReference type="InterPro" id="IPR009057">
    <property type="entry name" value="Homeodomain-like_sf"/>
</dbReference>
<dbReference type="EMBL" id="JAUOPG010000002">
    <property type="protein sequence ID" value="MDO6452874.1"/>
    <property type="molecule type" value="Genomic_DNA"/>
</dbReference>
<evidence type="ECO:0000313" key="6">
    <source>
        <dbReference type="EMBL" id="MDO6452874.1"/>
    </source>
</evidence>
<gene>
    <name evidence="6" type="primary">fis</name>
    <name evidence="6" type="ORF">Q4490_04790</name>
    <name evidence="7" type="ORF">Q8W30_02820</name>
</gene>
<organism evidence="6 8">
    <name type="scientific">Neptunomonas phycophila</name>
    <dbReference type="NCBI Taxonomy" id="1572645"/>
    <lineage>
        <taxon>Bacteria</taxon>
        <taxon>Pseudomonadati</taxon>
        <taxon>Pseudomonadota</taxon>
        <taxon>Gammaproteobacteria</taxon>
        <taxon>Oceanospirillales</taxon>
        <taxon>Oceanospirillaceae</taxon>
        <taxon>Neptunomonas</taxon>
    </lineage>
</organism>
<dbReference type="InterPro" id="IPR050207">
    <property type="entry name" value="Trans_regulatory_Fis"/>
</dbReference>
<accession>A0AAW7XIG8</accession>
<dbReference type="GO" id="GO:0006355">
    <property type="term" value="P:regulation of DNA-templated transcription"/>
    <property type="evidence" value="ECO:0007669"/>
    <property type="project" value="InterPro"/>
</dbReference>
<name>A0AAW7XIG8_9GAMM</name>
<dbReference type="Proteomes" id="UP001169862">
    <property type="component" value="Unassembled WGS sequence"/>
</dbReference>
<evidence type="ECO:0000256" key="4">
    <source>
        <dbReference type="SAM" id="MobiDB-lite"/>
    </source>
</evidence>